<evidence type="ECO:0000256" key="1">
    <source>
        <dbReference type="SAM" id="MobiDB-lite"/>
    </source>
</evidence>
<organism evidence="2 3">
    <name type="scientific">Streptomyces kaniharaensis</name>
    <dbReference type="NCBI Taxonomy" id="212423"/>
    <lineage>
        <taxon>Bacteria</taxon>
        <taxon>Bacillati</taxon>
        <taxon>Actinomycetota</taxon>
        <taxon>Actinomycetes</taxon>
        <taxon>Kitasatosporales</taxon>
        <taxon>Streptomycetaceae</taxon>
        <taxon>Streptomyces</taxon>
    </lineage>
</organism>
<protein>
    <submittedName>
        <fullName evidence="2">Uncharacterized protein</fullName>
    </submittedName>
</protein>
<keyword evidence="3" id="KW-1185">Reference proteome</keyword>
<evidence type="ECO:0000313" key="2">
    <source>
        <dbReference type="EMBL" id="MQS17854.1"/>
    </source>
</evidence>
<evidence type="ECO:0000313" key="3">
    <source>
        <dbReference type="Proteomes" id="UP000450000"/>
    </source>
</evidence>
<proteinExistence type="predicted"/>
<feature type="region of interest" description="Disordered" evidence="1">
    <location>
        <begin position="1"/>
        <end position="33"/>
    </location>
</feature>
<dbReference type="Proteomes" id="UP000450000">
    <property type="component" value="Unassembled WGS sequence"/>
</dbReference>
<gene>
    <name evidence="2" type="ORF">F7Q99_38120</name>
</gene>
<dbReference type="OrthoDB" id="9847796at2"/>
<dbReference type="RefSeq" id="WP_153471572.1">
    <property type="nucleotide sequence ID" value="NZ_WBOF01000007.1"/>
</dbReference>
<accession>A0A6N7L5X9</accession>
<name>A0A6N7L5X9_9ACTN</name>
<dbReference type="AlphaFoldDB" id="A0A6N7L5X9"/>
<reference evidence="2 3" key="1">
    <citation type="submission" date="2019-09" db="EMBL/GenBank/DDBJ databases">
        <title>Genome Sequences of Streptomyces kaniharaensis ATCC 21070.</title>
        <authorList>
            <person name="Zhu W."/>
            <person name="De Crecy-Lagard V."/>
            <person name="Richards N.G."/>
        </authorList>
    </citation>
    <scope>NUCLEOTIDE SEQUENCE [LARGE SCALE GENOMIC DNA]</scope>
    <source>
        <strain evidence="2 3">SF-557</strain>
    </source>
</reference>
<feature type="compositionally biased region" description="Pro residues" evidence="1">
    <location>
        <begin position="7"/>
        <end position="24"/>
    </location>
</feature>
<comment type="caution">
    <text evidence="2">The sequence shown here is derived from an EMBL/GenBank/DDBJ whole genome shotgun (WGS) entry which is preliminary data.</text>
</comment>
<dbReference type="EMBL" id="WBOF01000007">
    <property type="protein sequence ID" value="MQS17854.1"/>
    <property type="molecule type" value="Genomic_DNA"/>
</dbReference>
<sequence>MTTSPLPRLPIPSSPDAGPKPAPPGEELTEEERAGLQLAAAAGERAAAWVRELARRQPVEVHGRVLELTAEAIEQTCTREIIPGNDNDLTAELRYRLDGSVLLGATNLETVPELTRGERIALAAVAALALAMPGTALTRYERELPHLAQVMDEAVAAGRAAAPGR</sequence>